<dbReference type="InterPro" id="IPR014721">
    <property type="entry name" value="Ribsml_uS5_D2-typ_fold_subgr"/>
</dbReference>
<dbReference type="PANTHER" id="PTHR10977:SF3">
    <property type="entry name" value="DIPHOSPHOMEVALONATE DECARBOXYLASE"/>
    <property type="match status" value="1"/>
</dbReference>
<comment type="similarity">
    <text evidence="2 13 14">Belongs to the diphosphomevalonate decarboxylase family.</text>
</comment>
<reference evidence="18" key="1">
    <citation type="submission" date="2017-01" db="EMBL/GenBank/DDBJ databases">
        <authorList>
            <person name="Wang Y."/>
            <person name="White M."/>
            <person name="Kvist S."/>
            <person name="Moncalvo J.-M."/>
        </authorList>
    </citation>
    <scope>NUCLEOTIDE SEQUENCE [LARGE SCALE GENOMIC DNA]</scope>
    <source>
        <strain evidence="18">COL-18-3</strain>
    </source>
</reference>
<sequence>MEVEGAQICELSERELHEATVTTPVNIAVVKYWGKRNNDLILPTNSSISCTLNQDHLNTKTTVRASSSYTDDRFWLNGIEETISNSPRLTTVLVTLRAIRKEKEKTLGPLAEGEKPLSEWKLHIASENNFPTAAGLASSSSGYAALAVCISKVLELDLTASELSKIARRGSGSACRSLYGGFVEWQHGVDPSGEDSCAVSIAPESHWPELEALILVVSDVKKSTPSTSGMSTTVKTSELFPLRVNEVAPKRIKQMEQAILEKDFNSFATIAMKDSNQFHAVCLDTFPPIFYLNDVSRGIITLVHRFNSQVDPATGEPLGIRAAYTFDAGANAVIFVLKNNVKELVEYIASHFPPATLQPTSVYFPDPFGIFRSADAPTASGFEEYLKATPKTFELLPTFEPGSVRRIIHTNIGDGPRNKPCSASLLNVSGMPRRAKD</sequence>
<evidence type="ECO:0000256" key="3">
    <source>
        <dbReference type="ARBA" id="ARBA00012296"/>
    </source>
</evidence>
<dbReference type="InterPro" id="IPR041431">
    <property type="entry name" value="Mvd1_C"/>
</dbReference>
<evidence type="ECO:0000256" key="2">
    <source>
        <dbReference type="ARBA" id="ARBA00008831"/>
    </source>
</evidence>
<evidence type="ECO:0000256" key="14">
    <source>
        <dbReference type="RuleBase" id="RU363086"/>
    </source>
</evidence>
<keyword evidence="9 13" id="KW-0443">Lipid metabolism</keyword>
<evidence type="ECO:0000256" key="5">
    <source>
        <dbReference type="ARBA" id="ARBA00022741"/>
    </source>
</evidence>
<dbReference type="NCBIfam" id="TIGR01240">
    <property type="entry name" value="mevDPdecarb"/>
    <property type="match status" value="1"/>
</dbReference>
<dbReference type="EMBL" id="LSSK01000010">
    <property type="protein sequence ID" value="OMH86194.1"/>
    <property type="molecule type" value="Genomic_DNA"/>
</dbReference>
<keyword evidence="5 13" id="KW-0547">Nucleotide-binding</keyword>
<keyword evidence="11 14" id="KW-0753">Steroid metabolism</keyword>
<evidence type="ECO:0000256" key="1">
    <source>
        <dbReference type="ARBA" id="ARBA00005055"/>
    </source>
</evidence>
<dbReference type="GO" id="GO:0005524">
    <property type="term" value="F:ATP binding"/>
    <property type="evidence" value="ECO:0007669"/>
    <property type="project" value="UniProtKB-UniRule"/>
</dbReference>
<dbReference type="UniPathway" id="UPA00057">
    <property type="reaction ID" value="UER00100"/>
</dbReference>
<dbReference type="InterPro" id="IPR036554">
    <property type="entry name" value="GHMP_kinase_C_sf"/>
</dbReference>
<evidence type="ECO:0000256" key="9">
    <source>
        <dbReference type="ARBA" id="ARBA00023098"/>
    </source>
</evidence>
<accession>A0A1R1PZ26</accession>
<protein>
    <recommendedName>
        <fullName evidence="3 13">Diphosphomevalonate decarboxylase</fullName>
        <ecNumber evidence="3 13">4.1.1.33</ecNumber>
    </recommendedName>
</protein>
<dbReference type="Proteomes" id="UP000188320">
    <property type="component" value="Unassembled WGS sequence"/>
</dbReference>
<evidence type="ECO:0000256" key="10">
    <source>
        <dbReference type="ARBA" id="ARBA00023166"/>
    </source>
</evidence>
<keyword evidence="10 14" id="KW-1207">Sterol metabolism</keyword>
<evidence type="ECO:0000256" key="7">
    <source>
        <dbReference type="ARBA" id="ARBA00022955"/>
    </source>
</evidence>
<dbReference type="SUPFAM" id="SSF55060">
    <property type="entry name" value="GHMP Kinase, C-terminal domain"/>
    <property type="match status" value="1"/>
</dbReference>
<evidence type="ECO:0000256" key="13">
    <source>
        <dbReference type="PIRNR" id="PIRNR015950"/>
    </source>
</evidence>
<feature type="domain" description="Mvd1 C-terminal" evidence="15">
    <location>
        <begin position="212"/>
        <end position="417"/>
    </location>
</feature>
<dbReference type="PIRSF" id="PIRSF015950">
    <property type="entry name" value="Mev_P_decrbx"/>
    <property type="match status" value="1"/>
</dbReference>
<keyword evidence="8 14" id="KW-0756">Sterol biosynthesis</keyword>
<evidence type="ECO:0000259" key="15">
    <source>
        <dbReference type="Pfam" id="PF18376"/>
    </source>
</evidence>
<dbReference type="InterPro" id="IPR020568">
    <property type="entry name" value="Ribosomal_Su5_D2-typ_SF"/>
</dbReference>
<comment type="caution">
    <text evidence="17">The sequence shown here is derived from an EMBL/GenBank/DDBJ whole genome shotgun (WGS) entry which is preliminary data.</text>
</comment>
<organism evidence="17 18">
    <name type="scientific">Zancudomyces culisetae</name>
    <name type="common">Gut fungus</name>
    <name type="synonym">Smittium culisetae</name>
    <dbReference type="NCBI Taxonomy" id="1213189"/>
    <lineage>
        <taxon>Eukaryota</taxon>
        <taxon>Fungi</taxon>
        <taxon>Fungi incertae sedis</taxon>
        <taxon>Zoopagomycota</taxon>
        <taxon>Kickxellomycotina</taxon>
        <taxon>Harpellomycetes</taxon>
        <taxon>Harpellales</taxon>
        <taxon>Legeriomycetaceae</taxon>
        <taxon>Zancudomyces</taxon>
    </lineage>
</organism>
<dbReference type="Pfam" id="PF18376">
    <property type="entry name" value="MDD_C"/>
    <property type="match status" value="1"/>
</dbReference>
<dbReference type="SUPFAM" id="SSF54211">
    <property type="entry name" value="Ribosomal protein S5 domain 2-like"/>
    <property type="match status" value="1"/>
</dbReference>
<evidence type="ECO:0000313" key="18">
    <source>
        <dbReference type="Proteomes" id="UP000188320"/>
    </source>
</evidence>
<dbReference type="Gene3D" id="3.30.70.890">
    <property type="entry name" value="GHMP kinase, C-terminal domain"/>
    <property type="match status" value="1"/>
</dbReference>
<evidence type="ECO:0000256" key="8">
    <source>
        <dbReference type="ARBA" id="ARBA00023011"/>
    </source>
</evidence>
<evidence type="ECO:0000256" key="4">
    <source>
        <dbReference type="ARBA" id="ARBA00022516"/>
    </source>
</evidence>
<dbReference type="GO" id="GO:0004163">
    <property type="term" value="F:diphosphomevalonate decarboxylase activity"/>
    <property type="evidence" value="ECO:0007669"/>
    <property type="project" value="UniProtKB-UniRule"/>
</dbReference>
<dbReference type="OrthoDB" id="10253702at2759"/>
<gene>
    <name evidence="17" type="ORF">AX774_g220</name>
</gene>
<evidence type="ECO:0000313" key="17">
    <source>
        <dbReference type="EMBL" id="OMH86194.1"/>
    </source>
</evidence>
<dbReference type="PANTHER" id="PTHR10977">
    <property type="entry name" value="DIPHOSPHOMEVALONATE DECARBOXYLASE"/>
    <property type="match status" value="1"/>
</dbReference>
<dbReference type="FunFam" id="3.30.230.10:FF:000018">
    <property type="entry name" value="Diphosphomevalonate decarboxylase"/>
    <property type="match status" value="1"/>
</dbReference>
<keyword evidence="7 14" id="KW-0752">Steroid biosynthesis</keyword>
<dbReference type="GO" id="GO:0005829">
    <property type="term" value="C:cytosol"/>
    <property type="evidence" value="ECO:0007669"/>
    <property type="project" value="InterPro"/>
</dbReference>
<dbReference type="Gene3D" id="3.30.230.10">
    <property type="match status" value="1"/>
</dbReference>
<dbReference type="InterPro" id="IPR053859">
    <property type="entry name" value="MVD-like_N"/>
</dbReference>
<keyword evidence="12 13" id="KW-0456">Lyase</keyword>
<keyword evidence="6 13" id="KW-0067">ATP-binding</keyword>
<evidence type="ECO:0000256" key="12">
    <source>
        <dbReference type="ARBA" id="ARBA00023239"/>
    </source>
</evidence>
<comment type="pathway">
    <text evidence="1 14">Isoprenoid biosynthesis; isopentenyl diphosphate biosynthesis via mevalonate pathway; isopentenyl diphosphate from (R)-mevalonate: step 3/3.</text>
</comment>
<keyword evidence="4 14" id="KW-0444">Lipid biosynthesis</keyword>
<evidence type="ECO:0000256" key="11">
    <source>
        <dbReference type="ARBA" id="ARBA00023221"/>
    </source>
</evidence>
<name>A0A1R1PZ26_ZANCU</name>
<keyword evidence="18" id="KW-1185">Reference proteome</keyword>
<dbReference type="AlphaFoldDB" id="A0A1R1PZ26"/>
<dbReference type="EC" id="4.1.1.33" evidence="3 13"/>
<dbReference type="GO" id="GO:0016126">
    <property type="term" value="P:sterol biosynthetic process"/>
    <property type="evidence" value="ECO:0007669"/>
    <property type="project" value="UniProtKB-KW"/>
</dbReference>
<feature type="domain" description="Diphosphomevalonate decarboxylase-like N-terminal" evidence="16">
    <location>
        <begin position="24"/>
        <end position="198"/>
    </location>
</feature>
<dbReference type="InterPro" id="IPR005935">
    <property type="entry name" value="Mev_decarb"/>
</dbReference>
<dbReference type="InterPro" id="IPR029765">
    <property type="entry name" value="Mev_diP_decarb"/>
</dbReference>
<dbReference type="Pfam" id="PF22700">
    <property type="entry name" value="MVD-like_N"/>
    <property type="match status" value="1"/>
</dbReference>
<comment type="catalytic activity">
    <reaction evidence="13 14">
        <text>(R)-5-diphosphomevalonate + ATP = isopentenyl diphosphate + ADP + phosphate + CO2</text>
        <dbReference type="Rhea" id="RHEA:23732"/>
        <dbReference type="ChEBI" id="CHEBI:16526"/>
        <dbReference type="ChEBI" id="CHEBI:30616"/>
        <dbReference type="ChEBI" id="CHEBI:43474"/>
        <dbReference type="ChEBI" id="CHEBI:57557"/>
        <dbReference type="ChEBI" id="CHEBI:128769"/>
        <dbReference type="ChEBI" id="CHEBI:456216"/>
        <dbReference type="EC" id="4.1.1.33"/>
    </reaction>
</comment>
<evidence type="ECO:0000256" key="6">
    <source>
        <dbReference type="ARBA" id="ARBA00022840"/>
    </source>
</evidence>
<proteinExistence type="inferred from homology"/>
<dbReference type="GO" id="GO:0019287">
    <property type="term" value="P:isopentenyl diphosphate biosynthetic process, mevalonate pathway"/>
    <property type="evidence" value="ECO:0007669"/>
    <property type="project" value="UniProtKB-UniRule"/>
</dbReference>
<evidence type="ECO:0000259" key="16">
    <source>
        <dbReference type="Pfam" id="PF22700"/>
    </source>
</evidence>